<sequence length="148" mass="15966">MFTDIPLGDAVLANLDLDPRIPDSLEIAVDADGGAVTLRGTVESFRQRRAAGEDALDVEAVYDVDNQLKVSLRGADRRDDDEIRGIALQLLVWDVEVPADAVDVKVQDGWVTLTGDASYQFESNAAYEDVAGLHGVVGVTNEIRVTNP</sequence>
<feature type="domain" description="BON" evidence="2">
    <location>
        <begin position="3"/>
        <end position="72"/>
    </location>
</feature>
<dbReference type="InterPro" id="IPR051686">
    <property type="entry name" value="Lipoprotein_DolP"/>
</dbReference>
<dbReference type="Gene3D" id="3.30.1340.30">
    <property type="match status" value="2"/>
</dbReference>
<dbReference type="EMBL" id="JAPDOD010000003">
    <property type="protein sequence ID" value="MDA0159900.1"/>
    <property type="molecule type" value="Genomic_DNA"/>
</dbReference>
<keyword evidence="4" id="KW-1185">Reference proteome</keyword>
<dbReference type="PANTHER" id="PTHR34606">
    <property type="entry name" value="BON DOMAIN-CONTAINING PROTEIN"/>
    <property type="match status" value="1"/>
</dbReference>
<dbReference type="PANTHER" id="PTHR34606:SF4">
    <property type="entry name" value="OUTER MEMBRANE LIPOPROTEIN DOLP"/>
    <property type="match status" value="1"/>
</dbReference>
<dbReference type="AlphaFoldDB" id="A0A9X3RYP1"/>
<dbReference type="RefSeq" id="WP_270038663.1">
    <property type="nucleotide sequence ID" value="NZ_JAPDOD010000003.1"/>
</dbReference>
<dbReference type="SMART" id="SM00749">
    <property type="entry name" value="BON"/>
    <property type="match status" value="2"/>
</dbReference>
<comment type="caution">
    <text evidence="3">The sequence shown here is derived from an EMBL/GenBank/DDBJ whole genome shotgun (WGS) entry which is preliminary data.</text>
</comment>
<reference evidence="3" key="1">
    <citation type="submission" date="2022-10" db="EMBL/GenBank/DDBJ databases">
        <title>The WGS of Solirubrobacter ginsenosidimutans DSM 21036.</title>
        <authorList>
            <person name="Jiang Z."/>
        </authorList>
    </citation>
    <scope>NUCLEOTIDE SEQUENCE</scope>
    <source>
        <strain evidence="3">DSM 21036</strain>
    </source>
</reference>
<dbReference type="InterPro" id="IPR007055">
    <property type="entry name" value="BON_dom"/>
</dbReference>
<gene>
    <name evidence="3" type="ORF">OM076_06480</name>
</gene>
<name>A0A9X3RYP1_9ACTN</name>
<organism evidence="3 4">
    <name type="scientific">Solirubrobacter ginsenosidimutans</name>
    <dbReference type="NCBI Taxonomy" id="490573"/>
    <lineage>
        <taxon>Bacteria</taxon>
        <taxon>Bacillati</taxon>
        <taxon>Actinomycetota</taxon>
        <taxon>Thermoleophilia</taxon>
        <taxon>Solirubrobacterales</taxon>
        <taxon>Solirubrobacteraceae</taxon>
        <taxon>Solirubrobacter</taxon>
    </lineage>
</organism>
<accession>A0A9X3RYP1</accession>
<evidence type="ECO:0000313" key="4">
    <source>
        <dbReference type="Proteomes" id="UP001149140"/>
    </source>
</evidence>
<protein>
    <submittedName>
        <fullName evidence="3">BON domain-containing protein</fullName>
    </submittedName>
</protein>
<dbReference type="PROSITE" id="PS50914">
    <property type="entry name" value="BON"/>
    <property type="match status" value="2"/>
</dbReference>
<dbReference type="InterPro" id="IPR014004">
    <property type="entry name" value="Transpt-assoc_nodulatn_dom_bac"/>
</dbReference>
<dbReference type="Pfam" id="PF04972">
    <property type="entry name" value="BON"/>
    <property type="match status" value="2"/>
</dbReference>
<keyword evidence="1" id="KW-0732">Signal</keyword>
<evidence type="ECO:0000256" key="1">
    <source>
        <dbReference type="ARBA" id="ARBA00022729"/>
    </source>
</evidence>
<feature type="domain" description="BON" evidence="2">
    <location>
        <begin position="79"/>
        <end position="147"/>
    </location>
</feature>
<proteinExistence type="predicted"/>
<dbReference type="Proteomes" id="UP001149140">
    <property type="component" value="Unassembled WGS sequence"/>
</dbReference>
<evidence type="ECO:0000259" key="2">
    <source>
        <dbReference type="PROSITE" id="PS50914"/>
    </source>
</evidence>
<evidence type="ECO:0000313" key="3">
    <source>
        <dbReference type="EMBL" id="MDA0159900.1"/>
    </source>
</evidence>